<name>A0ABP9R5S1_9PSEU</name>
<evidence type="ECO:0000313" key="3">
    <source>
        <dbReference type="Proteomes" id="UP001500192"/>
    </source>
</evidence>
<sequence>MERYNRTLQTEWAYRRVFTSHADRTTAPALGSSPTTLNDATAHSAATHPPADYHPMPKCT</sequence>
<feature type="region of interest" description="Disordered" evidence="1">
    <location>
        <begin position="23"/>
        <end position="60"/>
    </location>
</feature>
<proteinExistence type="predicted"/>
<evidence type="ECO:0000256" key="1">
    <source>
        <dbReference type="SAM" id="MobiDB-lite"/>
    </source>
</evidence>
<accession>A0ABP9R5S1</accession>
<organism evidence="2 3">
    <name type="scientific">Amycolatopsis dongchuanensis</name>
    <dbReference type="NCBI Taxonomy" id="1070866"/>
    <lineage>
        <taxon>Bacteria</taxon>
        <taxon>Bacillati</taxon>
        <taxon>Actinomycetota</taxon>
        <taxon>Actinomycetes</taxon>
        <taxon>Pseudonocardiales</taxon>
        <taxon>Pseudonocardiaceae</taxon>
        <taxon>Amycolatopsis</taxon>
    </lineage>
</organism>
<evidence type="ECO:0008006" key="4">
    <source>
        <dbReference type="Google" id="ProtNLM"/>
    </source>
</evidence>
<gene>
    <name evidence="2" type="ORF">GCM10023214_52980</name>
</gene>
<evidence type="ECO:0000313" key="2">
    <source>
        <dbReference type="EMBL" id="GAA5172032.1"/>
    </source>
</evidence>
<dbReference type="Proteomes" id="UP001500192">
    <property type="component" value="Unassembled WGS sequence"/>
</dbReference>
<dbReference type="EMBL" id="BAABIB010000097">
    <property type="protein sequence ID" value="GAA5172032.1"/>
    <property type="molecule type" value="Genomic_DNA"/>
</dbReference>
<reference evidence="3" key="1">
    <citation type="journal article" date="2019" name="Int. J. Syst. Evol. Microbiol.">
        <title>The Global Catalogue of Microorganisms (GCM) 10K type strain sequencing project: providing services to taxonomists for standard genome sequencing and annotation.</title>
        <authorList>
            <consortium name="The Broad Institute Genomics Platform"/>
            <consortium name="The Broad Institute Genome Sequencing Center for Infectious Disease"/>
            <person name="Wu L."/>
            <person name="Ma J."/>
        </authorList>
    </citation>
    <scope>NUCLEOTIDE SEQUENCE [LARGE SCALE GENOMIC DNA]</scope>
    <source>
        <strain evidence="3">JCM 18054</strain>
    </source>
</reference>
<feature type="compositionally biased region" description="Low complexity" evidence="1">
    <location>
        <begin position="39"/>
        <end position="50"/>
    </location>
</feature>
<comment type="caution">
    <text evidence="2">The sequence shown here is derived from an EMBL/GenBank/DDBJ whole genome shotgun (WGS) entry which is preliminary data.</text>
</comment>
<keyword evidence="3" id="KW-1185">Reference proteome</keyword>
<protein>
    <recommendedName>
        <fullName evidence="4">Transposase</fullName>
    </recommendedName>
</protein>